<dbReference type="Gene3D" id="3.30.1490.150">
    <property type="entry name" value="Hypothetical protein ph0010, domain 2"/>
    <property type="match status" value="1"/>
</dbReference>
<dbReference type="NCBIfam" id="TIGR04335">
    <property type="entry name" value="AmmeMemoSam_A"/>
    <property type="match status" value="1"/>
</dbReference>
<dbReference type="OrthoDB" id="159752at2"/>
<dbReference type="InterPro" id="IPR036071">
    <property type="entry name" value="AMMECR1_dom_sf"/>
</dbReference>
<proteinExistence type="predicted"/>
<dbReference type="KEGG" id="pbas:SMSP2_00323"/>
<dbReference type="InterPro" id="IPR002733">
    <property type="entry name" value="AMMECR1_domain"/>
</dbReference>
<organism evidence="2 3">
    <name type="scientific">Limihaloglobus sulfuriphilus</name>
    <dbReference type="NCBI Taxonomy" id="1851148"/>
    <lineage>
        <taxon>Bacteria</taxon>
        <taxon>Pseudomonadati</taxon>
        <taxon>Planctomycetota</taxon>
        <taxon>Phycisphaerae</taxon>
        <taxon>Sedimentisphaerales</taxon>
        <taxon>Sedimentisphaeraceae</taxon>
        <taxon>Limihaloglobus</taxon>
    </lineage>
</organism>
<name>A0A1Q2MBB6_9BACT</name>
<dbReference type="STRING" id="1851148.SMSP2_00323"/>
<dbReference type="Proteomes" id="UP000188181">
    <property type="component" value="Chromosome"/>
</dbReference>
<dbReference type="InterPro" id="IPR027485">
    <property type="entry name" value="AMMECR1_N"/>
</dbReference>
<dbReference type="SUPFAM" id="SSF143447">
    <property type="entry name" value="AMMECR1-like"/>
    <property type="match status" value="1"/>
</dbReference>
<dbReference type="AlphaFoldDB" id="A0A1Q2MBB6"/>
<dbReference type="PANTHER" id="PTHR13016:SF0">
    <property type="entry name" value="AMME SYNDROME CANDIDATE GENE 1 PROTEIN"/>
    <property type="match status" value="1"/>
</dbReference>
<evidence type="ECO:0000313" key="2">
    <source>
        <dbReference type="EMBL" id="AQQ69986.1"/>
    </source>
</evidence>
<dbReference type="Gene3D" id="3.30.700.20">
    <property type="entry name" value="Hypothetical protein ph0010, domain 1"/>
    <property type="match status" value="1"/>
</dbReference>
<dbReference type="Pfam" id="PF01871">
    <property type="entry name" value="AMMECR1"/>
    <property type="match status" value="1"/>
</dbReference>
<evidence type="ECO:0000313" key="3">
    <source>
        <dbReference type="Proteomes" id="UP000188181"/>
    </source>
</evidence>
<accession>A0A1Q2MBB6</accession>
<gene>
    <name evidence="2" type="ORF">SMSP2_00323</name>
</gene>
<sequence length="185" mass="20671">MLTENSKRILLKAAKEAVISAVNGDKFNRIETNEPELLEKCGCFVTIKNKGRLRGCLGVFTASKPLIDMVTEMAASSATNDPRFYNDPITPEELEELDIEISVLSPLRQTDDPASLRIGQEGIYIRRGMRSGCFLPQVAEETGWSVEEFLGNCCTGKAGLDYYSWKDPDTKVYLFTVEIVKDSFK</sequence>
<evidence type="ECO:0000259" key="1">
    <source>
        <dbReference type="Pfam" id="PF01871"/>
    </source>
</evidence>
<dbReference type="PANTHER" id="PTHR13016">
    <property type="entry name" value="AMMECR1 HOMOLOG"/>
    <property type="match status" value="1"/>
</dbReference>
<feature type="domain" description="AMMECR1" evidence="1">
    <location>
        <begin position="12"/>
        <end position="179"/>
    </location>
</feature>
<protein>
    <recommendedName>
        <fullName evidence="1">AMMECR1 domain-containing protein</fullName>
    </recommendedName>
</protein>
<keyword evidence="3" id="KW-1185">Reference proteome</keyword>
<dbReference type="EMBL" id="CP019646">
    <property type="protein sequence ID" value="AQQ69986.1"/>
    <property type="molecule type" value="Genomic_DNA"/>
</dbReference>
<dbReference type="RefSeq" id="WP_146682283.1">
    <property type="nucleotide sequence ID" value="NZ_CP019646.1"/>
</dbReference>
<dbReference type="InterPro" id="IPR027623">
    <property type="entry name" value="AmmeMemoSam_A"/>
</dbReference>
<dbReference type="NCBIfam" id="TIGR00296">
    <property type="entry name" value="TIGR00296 family protein"/>
    <property type="match status" value="1"/>
</dbReference>
<dbReference type="InterPro" id="IPR023473">
    <property type="entry name" value="AMMECR1"/>
</dbReference>
<reference evidence="3" key="1">
    <citation type="submission" date="2017-02" db="EMBL/GenBank/DDBJ databases">
        <title>Comparative genomics and description of representatives of a novel lineage of planctomycetes thriving in anoxic sediments.</title>
        <authorList>
            <person name="Spring S."/>
            <person name="Bunk B."/>
            <person name="Sproer C."/>
        </authorList>
    </citation>
    <scope>NUCLEOTIDE SEQUENCE [LARGE SCALE GENOMIC DNA]</scope>
    <source>
        <strain evidence="3">SM-Chi-D1</strain>
    </source>
</reference>